<dbReference type="PANTHER" id="PTHR14209">
    <property type="entry name" value="ISOAMYL ACETATE-HYDROLYZING ESTERASE 1"/>
    <property type="match status" value="1"/>
</dbReference>
<gene>
    <name evidence="2" type="ORF">PRZ48_005798</name>
</gene>
<organism evidence="2 3">
    <name type="scientific">Zasmidium cellare</name>
    <name type="common">Wine cellar mold</name>
    <name type="synonym">Racodium cellare</name>
    <dbReference type="NCBI Taxonomy" id="395010"/>
    <lineage>
        <taxon>Eukaryota</taxon>
        <taxon>Fungi</taxon>
        <taxon>Dikarya</taxon>
        <taxon>Ascomycota</taxon>
        <taxon>Pezizomycotina</taxon>
        <taxon>Dothideomycetes</taxon>
        <taxon>Dothideomycetidae</taxon>
        <taxon>Mycosphaerellales</taxon>
        <taxon>Mycosphaerellaceae</taxon>
        <taxon>Zasmidium</taxon>
    </lineage>
</organism>
<dbReference type="EMBL" id="JAXOVC010000004">
    <property type="protein sequence ID" value="KAK4502373.1"/>
    <property type="molecule type" value="Genomic_DNA"/>
</dbReference>
<sequence>MDQFLLLGDSITQQSFCQDRGFGFGAALSDAYVRRLDVVNRGLSGYNTKMALQVLPQVIPSAEQAKLRFITILFGSNDARLPNTPPDVPQQHVPLAQYKQNLRALVTHANVLAHEGVRRILITPPPIDERRCRENDFVHDIPVRKAKDTAKYAQAVRELGEELGLQVLDLWTVMIHKAGGRESDAEPVGSIDVPLNEVLRSFVRDGLHLSPEGYKVLFDEMVALIARVWPDQTPERLPFVLPPWHDQKAWDSYASL</sequence>
<keyword evidence="3" id="KW-1185">Reference proteome</keyword>
<proteinExistence type="predicted"/>
<dbReference type="InterPro" id="IPR045136">
    <property type="entry name" value="Iah1-like"/>
</dbReference>
<dbReference type="Pfam" id="PF13472">
    <property type="entry name" value="Lipase_GDSL_2"/>
    <property type="match status" value="1"/>
</dbReference>
<reference evidence="2 3" key="1">
    <citation type="journal article" date="2023" name="G3 (Bethesda)">
        <title>A chromosome-level genome assembly of Zasmidium syzygii isolated from banana leaves.</title>
        <authorList>
            <person name="van Westerhoven A.C."/>
            <person name="Mehrabi R."/>
            <person name="Talebi R."/>
            <person name="Steentjes M.B.F."/>
            <person name="Corcolon B."/>
            <person name="Chong P.A."/>
            <person name="Kema G.H.J."/>
            <person name="Seidl M.F."/>
        </authorList>
    </citation>
    <scope>NUCLEOTIDE SEQUENCE [LARGE SCALE GENOMIC DNA]</scope>
    <source>
        <strain evidence="2 3">P124</strain>
    </source>
</reference>
<feature type="domain" description="SGNH hydrolase-type esterase" evidence="1">
    <location>
        <begin position="6"/>
        <end position="216"/>
    </location>
</feature>
<comment type="caution">
    <text evidence="2">The sequence shown here is derived from an EMBL/GenBank/DDBJ whole genome shotgun (WGS) entry which is preliminary data.</text>
</comment>
<evidence type="ECO:0000259" key="1">
    <source>
        <dbReference type="Pfam" id="PF13472"/>
    </source>
</evidence>
<dbReference type="CDD" id="cd01838">
    <property type="entry name" value="Isoamyl_acetate_hydrolase_like"/>
    <property type="match status" value="1"/>
</dbReference>
<dbReference type="Proteomes" id="UP001305779">
    <property type="component" value="Unassembled WGS sequence"/>
</dbReference>
<evidence type="ECO:0000313" key="3">
    <source>
        <dbReference type="Proteomes" id="UP001305779"/>
    </source>
</evidence>
<name>A0ABR0ENH7_ZASCE</name>
<accession>A0ABR0ENH7</accession>
<dbReference type="InterPro" id="IPR013830">
    <property type="entry name" value="SGNH_hydro"/>
</dbReference>
<evidence type="ECO:0000313" key="2">
    <source>
        <dbReference type="EMBL" id="KAK4502373.1"/>
    </source>
</evidence>
<dbReference type="Gene3D" id="3.40.50.1110">
    <property type="entry name" value="SGNH hydrolase"/>
    <property type="match status" value="1"/>
</dbReference>
<protein>
    <recommendedName>
        <fullName evidence="1">SGNH hydrolase-type esterase domain-containing protein</fullName>
    </recommendedName>
</protein>
<dbReference type="InterPro" id="IPR036514">
    <property type="entry name" value="SGNH_hydro_sf"/>
</dbReference>
<dbReference type="PANTHER" id="PTHR14209:SF19">
    <property type="entry name" value="ISOAMYL ACETATE-HYDROLYZING ESTERASE 1 HOMOLOG"/>
    <property type="match status" value="1"/>
</dbReference>
<dbReference type="SUPFAM" id="SSF52266">
    <property type="entry name" value="SGNH hydrolase"/>
    <property type="match status" value="1"/>
</dbReference>